<comment type="caution">
    <text evidence="1">The sequence shown here is derived from an EMBL/GenBank/DDBJ whole genome shotgun (WGS) entry which is preliminary data.</text>
</comment>
<dbReference type="Proteomes" id="UP000091857">
    <property type="component" value="Chromosome 12"/>
</dbReference>
<accession>A0ACB7GPD6</accession>
<gene>
    <name evidence="1" type="ORF">MANES_12G067150v8</name>
</gene>
<name>A0ACB7GPD6_MANES</name>
<keyword evidence="2" id="KW-1185">Reference proteome</keyword>
<reference evidence="2" key="1">
    <citation type="journal article" date="2016" name="Nat. Biotechnol.">
        <title>Sequencing wild and cultivated cassava and related species reveals extensive interspecific hybridization and genetic diversity.</title>
        <authorList>
            <person name="Bredeson J.V."/>
            <person name="Lyons J.B."/>
            <person name="Prochnik S.E."/>
            <person name="Wu G.A."/>
            <person name="Ha C.M."/>
            <person name="Edsinger-Gonzales E."/>
            <person name="Grimwood J."/>
            <person name="Schmutz J."/>
            <person name="Rabbi I.Y."/>
            <person name="Egesi C."/>
            <person name="Nauluvula P."/>
            <person name="Lebot V."/>
            <person name="Ndunguru J."/>
            <person name="Mkamilo G."/>
            <person name="Bart R.S."/>
            <person name="Setter T.L."/>
            <person name="Gleadow R.M."/>
            <person name="Kulakow P."/>
            <person name="Ferguson M.E."/>
            <person name="Rounsley S."/>
            <person name="Rokhsar D.S."/>
        </authorList>
    </citation>
    <scope>NUCLEOTIDE SEQUENCE [LARGE SCALE GENOMIC DNA]</scope>
    <source>
        <strain evidence="2">cv. AM560-2</strain>
    </source>
</reference>
<protein>
    <submittedName>
        <fullName evidence="1">Uncharacterized protein</fullName>
    </submittedName>
</protein>
<organism evidence="1 2">
    <name type="scientific">Manihot esculenta</name>
    <name type="common">Cassava</name>
    <name type="synonym">Jatropha manihot</name>
    <dbReference type="NCBI Taxonomy" id="3983"/>
    <lineage>
        <taxon>Eukaryota</taxon>
        <taxon>Viridiplantae</taxon>
        <taxon>Streptophyta</taxon>
        <taxon>Embryophyta</taxon>
        <taxon>Tracheophyta</taxon>
        <taxon>Spermatophyta</taxon>
        <taxon>Magnoliopsida</taxon>
        <taxon>eudicotyledons</taxon>
        <taxon>Gunneridae</taxon>
        <taxon>Pentapetalae</taxon>
        <taxon>rosids</taxon>
        <taxon>fabids</taxon>
        <taxon>Malpighiales</taxon>
        <taxon>Euphorbiaceae</taxon>
        <taxon>Crotonoideae</taxon>
        <taxon>Manihoteae</taxon>
        <taxon>Manihot</taxon>
    </lineage>
</organism>
<proteinExistence type="predicted"/>
<evidence type="ECO:0000313" key="2">
    <source>
        <dbReference type="Proteomes" id="UP000091857"/>
    </source>
</evidence>
<dbReference type="EMBL" id="CM004398">
    <property type="protein sequence ID" value="KAG8642223.1"/>
    <property type="molecule type" value="Genomic_DNA"/>
</dbReference>
<evidence type="ECO:0000313" key="1">
    <source>
        <dbReference type="EMBL" id="KAG8642223.1"/>
    </source>
</evidence>
<sequence length="129" mass="14831">MKARYFPSSSLWTVSLGHNPSYVWRSIWESWLLILSIPLGRSWVSNCISWNLERDGEFYVKSAYKLQSTAATPSLDHLRSWQRPPEGWMKVNVDVSTDPSMSFMGLGAVVRDSYGKFVAAKAWRYPGFF</sequence>